<dbReference type="Pfam" id="PF01314">
    <property type="entry name" value="AFOR_C"/>
    <property type="match status" value="1"/>
</dbReference>
<dbReference type="EC" id="1.2.7.5" evidence="10"/>
<dbReference type="SMART" id="SM00790">
    <property type="entry name" value="AFOR_N"/>
    <property type="match status" value="1"/>
</dbReference>
<keyword evidence="7" id="KW-0411">Iron-sulfur</keyword>
<dbReference type="InterPro" id="IPR013985">
    <property type="entry name" value="Ald_Fedxn_OxRdtase_dom3"/>
</dbReference>
<evidence type="ECO:0000313" key="11">
    <source>
        <dbReference type="Proteomes" id="UP000012063"/>
    </source>
</evidence>
<comment type="similarity">
    <text evidence="2">Belongs to the AOR/FOR family.</text>
</comment>
<gene>
    <name evidence="10" type="ORF">HSACCH_02233</name>
</gene>
<dbReference type="RefSeq" id="WP_005489953.1">
    <property type="nucleotide sequence ID" value="NZ_CAUI01000023.1"/>
</dbReference>
<dbReference type="InterPro" id="IPR036503">
    <property type="entry name" value="Ald_Fedxn_OxRdtase_N_sf"/>
</dbReference>
<dbReference type="Gene3D" id="1.10.569.10">
    <property type="entry name" value="Aldehyde Ferredoxin Oxidoreductase Protein, subunit A, domain 2"/>
    <property type="match status" value="1"/>
</dbReference>
<keyword evidence="4" id="KW-0479">Metal-binding</keyword>
<comment type="cofactor">
    <cofactor evidence="8">
        <name>tungstopterin</name>
        <dbReference type="ChEBI" id="CHEBI:30402"/>
    </cofactor>
</comment>
<evidence type="ECO:0000256" key="1">
    <source>
        <dbReference type="ARBA" id="ARBA00001966"/>
    </source>
</evidence>
<evidence type="ECO:0000256" key="7">
    <source>
        <dbReference type="ARBA" id="ARBA00023014"/>
    </source>
</evidence>
<dbReference type="GO" id="GO:0009055">
    <property type="term" value="F:electron transfer activity"/>
    <property type="evidence" value="ECO:0007669"/>
    <property type="project" value="InterPro"/>
</dbReference>
<comment type="caution">
    <text evidence="10">The sequence shown here is derived from an EMBL/GenBank/DDBJ whole genome shotgun (WGS) entry which is preliminary data.</text>
</comment>
<dbReference type="InterPro" id="IPR036021">
    <property type="entry name" value="Tungsten_al_ferr_oxy-like_C"/>
</dbReference>
<dbReference type="PANTHER" id="PTHR30038:SF0">
    <property type="entry name" value="TUNGSTEN-CONTAINING ALDEHYDE FERREDOXIN OXIDOREDUCTASE"/>
    <property type="match status" value="1"/>
</dbReference>
<evidence type="ECO:0000256" key="4">
    <source>
        <dbReference type="ARBA" id="ARBA00022723"/>
    </source>
</evidence>
<dbReference type="InterPro" id="IPR013984">
    <property type="entry name" value="Ald_Fedxn_OxRdtase_dom2"/>
</dbReference>
<evidence type="ECO:0000259" key="9">
    <source>
        <dbReference type="SMART" id="SM00790"/>
    </source>
</evidence>
<dbReference type="Proteomes" id="UP000012063">
    <property type="component" value="Unassembled WGS sequence"/>
</dbReference>
<dbReference type="EMBL" id="CAUI01000023">
    <property type="protein sequence ID" value="CCU80689.1"/>
    <property type="molecule type" value="Genomic_DNA"/>
</dbReference>
<dbReference type="OrthoDB" id="9763894at2"/>
<evidence type="ECO:0000256" key="2">
    <source>
        <dbReference type="ARBA" id="ARBA00011032"/>
    </source>
</evidence>
<dbReference type="InterPro" id="IPR001203">
    <property type="entry name" value="OxRdtase_Ald_Fedxn_C"/>
</dbReference>
<dbReference type="Gene3D" id="1.10.599.10">
    <property type="entry name" value="Aldehyde Ferredoxin Oxidoreductase Protein, subunit A, domain 3"/>
    <property type="match status" value="1"/>
</dbReference>
<dbReference type="InterPro" id="IPR013983">
    <property type="entry name" value="Ald_Fedxn_OxRdtase_N"/>
</dbReference>
<dbReference type="SUPFAM" id="SSF56228">
    <property type="entry name" value="Aldehyde ferredoxin oxidoreductase, N-terminal domain"/>
    <property type="match status" value="1"/>
</dbReference>
<dbReference type="GO" id="GO:0051539">
    <property type="term" value="F:4 iron, 4 sulfur cluster binding"/>
    <property type="evidence" value="ECO:0007669"/>
    <property type="project" value="UniProtKB-KW"/>
</dbReference>
<feature type="domain" description="Aldehyde ferredoxin oxidoreductase N-terminal" evidence="9">
    <location>
        <begin position="5"/>
        <end position="208"/>
    </location>
</feature>
<dbReference type="SUPFAM" id="SSF48310">
    <property type="entry name" value="Aldehyde ferredoxin oxidoreductase, C-terminal domains"/>
    <property type="match status" value="1"/>
</dbReference>
<dbReference type="Pfam" id="PF02730">
    <property type="entry name" value="AFOR_N"/>
    <property type="match status" value="1"/>
</dbReference>
<evidence type="ECO:0000256" key="8">
    <source>
        <dbReference type="ARBA" id="ARBA00049934"/>
    </source>
</evidence>
<sequence>MGKIYEYQVLRVDLTNEEITRETISGENVKKYLGGRGLASKILYDEIDPKVDPLSPENKLIYATGLLTGTAASTGGRYMVVTKGPLTGTIASSNSGGFFGAELRFSGNDIIIFEGKAERPLYLSIEGEKVELKDASEIWGKGVYETTDYLLEAMDALDARVSCIGPAGENLVKFASIMNDKDRAAGRTGVGAVMGSKNLKAIVVRAKDKQVEYFKDEMLKVVQKQTKMLKEDGVTGEGLPALGTKVLDNICNSTGVYPTRNFQESTYEDVAEVSGEALVEKGYLQGNKGCYACPIRCSRDTKLPNGRSGEGPEYETGWAFGADCGVKDLNAIVEANYICNDLGMDTISAGATIACAMEMYEKGYIDREELANGPELKFGSSESIVYYTQKMGYREGIGDAMAEGSYRFADSKGHPEFSMSVKKQELPAYDPRGLQGHGLSYATSNRGGCHVRGYMVSPEVLGVPEKLDPQELKGKPEWVIIFQDLTAVIDSSGMCLFTSFALGLDDYREIINAGTKFDYTSESLLEVGERIWNLERLFNYEAGVTPDTDKLPERFLTEPIVDGPLKGNASKYKEILPEYYKHRGWEEDGWISDQKFKDLKIK</sequence>
<organism evidence="10 11">
    <name type="scientific">Halanaerobium saccharolyticum subsp. saccharolyticum DSM 6643</name>
    <dbReference type="NCBI Taxonomy" id="1293054"/>
    <lineage>
        <taxon>Bacteria</taxon>
        <taxon>Bacillati</taxon>
        <taxon>Bacillota</taxon>
        <taxon>Clostridia</taxon>
        <taxon>Halanaerobiales</taxon>
        <taxon>Halanaerobiaceae</taxon>
        <taxon>Halanaerobium</taxon>
    </lineage>
</organism>
<dbReference type="InParanoid" id="M5E3A9"/>
<keyword evidence="3" id="KW-0004">4Fe-4S</keyword>
<dbReference type="InterPro" id="IPR051919">
    <property type="entry name" value="W-dependent_AOR"/>
</dbReference>
<accession>M5E3A9</accession>
<name>M5E3A9_9FIRM</name>
<dbReference type="AlphaFoldDB" id="M5E3A9"/>
<evidence type="ECO:0000256" key="5">
    <source>
        <dbReference type="ARBA" id="ARBA00023002"/>
    </source>
</evidence>
<protein>
    <submittedName>
        <fullName evidence="10">Tungsten-containing aldehyde:ferredoxin oxidoreductase</fullName>
        <ecNumber evidence="10">1.2.7.5</ecNumber>
    </submittedName>
</protein>
<proteinExistence type="inferred from homology"/>
<dbReference type="GO" id="GO:0033726">
    <property type="term" value="F:aldehyde ferredoxin oxidoreductase activity"/>
    <property type="evidence" value="ECO:0007669"/>
    <property type="project" value="UniProtKB-EC"/>
</dbReference>
<evidence type="ECO:0000313" key="10">
    <source>
        <dbReference type="EMBL" id="CCU80689.1"/>
    </source>
</evidence>
<evidence type="ECO:0000256" key="6">
    <source>
        <dbReference type="ARBA" id="ARBA00023004"/>
    </source>
</evidence>
<keyword evidence="11" id="KW-1185">Reference proteome</keyword>
<comment type="cofactor">
    <cofactor evidence="1">
        <name>[4Fe-4S] cluster</name>
        <dbReference type="ChEBI" id="CHEBI:49883"/>
    </cofactor>
</comment>
<evidence type="ECO:0000256" key="3">
    <source>
        <dbReference type="ARBA" id="ARBA00022485"/>
    </source>
</evidence>
<dbReference type="STRING" id="1293054.HSACCH_02233"/>
<reference evidence="11" key="1">
    <citation type="journal article" date="2013" name="Genome Announc.">
        <title>Genome Sequence of Halanaerobium saccharolyticum subsp. saccharolyticum Strain DSM 6643T, a Halophilic Hydrogen-Producing Bacterium.</title>
        <authorList>
            <person name="Kivisto A."/>
            <person name="Larjo A."/>
            <person name="Ciranna A."/>
            <person name="Santala V."/>
            <person name="Roos C."/>
            <person name="Karp M."/>
        </authorList>
    </citation>
    <scope>NUCLEOTIDE SEQUENCE [LARGE SCALE GENOMIC DNA]</scope>
    <source>
        <strain evidence="11">DSM 6643</strain>
    </source>
</reference>
<keyword evidence="6" id="KW-0408">Iron</keyword>
<dbReference type="PANTHER" id="PTHR30038">
    <property type="entry name" value="ALDEHYDE FERREDOXIN OXIDOREDUCTASE"/>
    <property type="match status" value="1"/>
</dbReference>
<dbReference type="Gene3D" id="3.60.9.10">
    <property type="entry name" value="Aldehyde ferredoxin oxidoreductase, N-terminal domain"/>
    <property type="match status" value="1"/>
</dbReference>
<dbReference type="eggNOG" id="COG2414">
    <property type="taxonomic scope" value="Bacteria"/>
</dbReference>
<dbReference type="GO" id="GO:0046872">
    <property type="term" value="F:metal ion binding"/>
    <property type="evidence" value="ECO:0007669"/>
    <property type="project" value="UniProtKB-KW"/>
</dbReference>
<keyword evidence="5 10" id="KW-0560">Oxidoreductase</keyword>